<feature type="region of interest" description="Disordered" evidence="2">
    <location>
        <begin position="1214"/>
        <end position="1273"/>
    </location>
</feature>
<dbReference type="Pfam" id="PF12807">
    <property type="entry name" value="eIF3_p135"/>
    <property type="match status" value="1"/>
</dbReference>
<dbReference type="PANTHER" id="PTHR12601:SF6">
    <property type="entry name" value="CLUSTERED MITOCHONDRIA PROTEIN HOMOLOG"/>
    <property type="match status" value="1"/>
</dbReference>
<feature type="compositionally biased region" description="Basic residues" evidence="2">
    <location>
        <begin position="1260"/>
        <end position="1273"/>
    </location>
</feature>
<dbReference type="GO" id="GO:0005737">
    <property type="term" value="C:cytoplasm"/>
    <property type="evidence" value="ECO:0007669"/>
    <property type="project" value="TreeGrafter"/>
</dbReference>
<dbReference type="SUPFAM" id="SSF103107">
    <property type="entry name" value="Hypothetical protein c14orf129, hspc210"/>
    <property type="match status" value="1"/>
</dbReference>
<dbReference type="Gene3D" id="1.25.40.10">
    <property type="entry name" value="Tetratricopeptide repeat domain"/>
    <property type="match status" value="2"/>
</dbReference>
<dbReference type="PANTHER" id="PTHR12601">
    <property type="entry name" value="EUKARYOTIC TRANSLATION INITIATION FACTOR 3 SUBUNIT EIF-3"/>
    <property type="match status" value="1"/>
</dbReference>
<evidence type="ECO:0000256" key="2">
    <source>
        <dbReference type="SAM" id="MobiDB-lite"/>
    </source>
</evidence>
<evidence type="ECO:0000313" key="4">
    <source>
        <dbReference type="EMBL" id="GAV49593.1"/>
    </source>
</evidence>
<dbReference type="GO" id="GO:0048312">
    <property type="term" value="P:intracellular distribution of mitochondria"/>
    <property type="evidence" value="ECO:0007669"/>
    <property type="project" value="TreeGrafter"/>
</dbReference>
<evidence type="ECO:0000313" key="5">
    <source>
        <dbReference type="Proteomes" id="UP000187013"/>
    </source>
</evidence>
<dbReference type="EMBL" id="BDGX01000016">
    <property type="protein sequence ID" value="GAV49593.1"/>
    <property type="molecule type" value="Genomic_DNA"/>
</dbReference>
<dbReference type="InterPro" id="IPR028275">
    <property type="entry name" value="CLU_N"/>
</dbReference>
<dbReference type="Proteomes" id="UP000187013">
    <property type="component" value="Unassembled WGS sequence"/>
</dbReference>
<dbReference type="PROSITE" id="PS51823">
    <property type="entry name" value="CLU"/>
    <property type="match status" value="1"/>
</dbReference>
<dbReference type="SUPFAM" id="SSF48452">
    <property type="entry name" value="TPR-like"/>
    <property type="match status" value="1"/>
</dbReference>
<gene>
    <name evidence="4" type="ORF">ZYGR_0P02380</name>
</gene>
<dbReference type="InterPro" id="IPR023231">
    <property type="entry name" value="GSKIP_dom_sf"/>
</dbReference>
<dbReference type="AlphaFoldDB" id="A0A1Q3A1T1"/>
<evidence type="ECO:0000256" key="1">
    <source>
        <dbReference type="ARBA" id="ARBA00022490"/>
    </source>
</evidence>
<organism evidence="4 5">
    <name type="scientific">Zygosaccharomyces rouxii</name>
    <dbReference type="NCBI Taxonomy" id="4956"/>
    <lineage>
        <taxon>Eukaryota</taxon>
        <taxon>Fungi</taxon>
        <taxon>Dikarya</taxon>
        <taxon>Ascomycota</taxon>
        <taxon>Saccharomycotina</taxon>
        <taxon>Saccharomycetes</taxon>
        <taxon>Saccharomycetales</taxon>
        <taxon>Saccharomycetaceae</taxon>
        <taxon>Zygosaccharomyces</taxon>
    </lineage>
</organism>
<name>A0A1Q3A1T1_ZYGRO</name>
<dbReference type="InterPro" id="IPR011990">
    <property type="entry name" value="TPR-like_helical_dom_sf"/>
</dbReference>
<keyword evidence="1" id="KW-0963">Cytoplasm</keyword>
<proteinExistence type="predicted"/>
<dbReference type="GO" id="GO:0003729">
    <property type="term" value="F:mRNA binding"/>
    <property type="evidence" value="ECO:0007669"/>
    <property type="project" value="TreeGrafter"/>
</dbReference>
<reference evidence="4 5" key="1">
    <citation type="submission" date="2016-08" db="EMBL/GenBank/DDBJ databases">
        <title>Draft genome sequence of allopolyploid Zygosaccharomyces rouxii.</title>
        <authorList>
            <person name="Watanabe J."/>
            <person name="Uehara K."/>
            <person name="Mogi Y."/>
            <person name="Tsukioka Y."/>
        </authorList>
    </citation>
    <scope>NUCLEOTIDE SEQUENCE [LARGE SCALE GENOMIC DNA]</scope>
    <source>
        <strain evidence="4 5">NBRC 110957</strain>
    </source>
</reference>
<dbReference type="CDD" id="cd15466">
    <property type="entry name" value="CLU-central"/>
    <property type="match status" value="1"/>
</dbReference>
<dbReference type="Pfam" id="PF13236">
    <property type="entry name" value="CLU"/>
    <property type="match status" value="1"/>
</dbReference>
<dbReference type="Pfam" id="PF15044">
    <property type="entry name" value="CLU_N"/>
    <property type="match status" value="1"/>
</dbReference>
<dbReference type="InterPro" id="IPR027523">
    <property type="entry name" value="CLU_prot"/>
</dbReference>
<feature type="domain" description="Clu" evidence="3">
    <location>
        <begin position="335"/>
        <end position="592"/>
    </location>
</feature>
<feature type="region of interest" description="Disordered" evidence="2">
    <location>
        <begin position="154"/>
        <end position="178"/>
    </location>
</feature>
<sequence length="1273" mass="144286">MSADEKGATNATNSEIKLLIKLPFKSGPTAHSKKTQVNQENELQLLFTREGKIQNVIDVLGVVYTTKFLTNIDLEANGRVLSPLENLSDVVGNDEAETFKLKLLYKPYNAREVLKHLLATREYLGFTPETTDGLSDFAVSVGSKFPEIPFKEIKQRTESEHKDEKNEGKKENVEPEISAEEKQEFVKLVHEIFEEFNSEPNKNSYFTGNSIITPCLRSLYLSHYNPVPAFYRARGHLMYLKAVTLEGEVFHITAVPSGFYLNKSSETKFDPFPREAENDDHYVKPSLHQLIGMHSKKFFSHIENFEKKISKLDSAAYLKPTTTFLHKPWLISSLPAETGDYLRLQENSYNFDTERNFNDEFQAVRELASDSLHERVEAERLLIRISHEFSAAASKTAMSILHGDLVAMNPESPLEEQIFLKDNIFYSFVTDVSGNFTGKGGDAAAFAAANQDLRTTNLLNRLNLRDVRYLLATIVDFAGKRILAQTPVPGLLNTMGTRIVEDPETGKEVIEDLPNEVVVNYGYDEAEGKVVSNEEFDESVRKEFSRTFHLKTHEVDGAQVSFSSQSKGIIGFDKRKYILDLANTYPLDINFVRANFDSVEESKRYPHRQTLLRPELIEKWWQEKLTKAGVEYKEAYERNMFSYNPDAYQIPGIEDPVIDEISDYLEKTVLQSVVEDYASTNAMAPYDGAHVVDNLHINGINVRYLGKLIELAKNTLSQQTADYEKNLVKIQEGNKDHQEWEKGYLIKIEKMLKERQEKINKYIEANKEVPKELTGELKLNDEEIRKPTKETPAIIAKDYLLPLISAAESEIVARSLKHVLRSYSKPLPVALLPSFVAYVFNLFFGVEYNDKPVPEEVDEFYPVKNYEFSKLTRASLLEAIEEQAYLRFRYELPGNWFEAHTKVPFALIRSVCYGFGIQLINKEYFFNKEQFSAYQNSLDKKMRNKVVAPKYTFSSSDLLVIPRVKTTNYGSSVGDELWAEGAAVLDKDQGLALTFLSQAIAVKEDVSTALDRSVAEKYLALSTIYSSVGLVPEAVAFARKASVIYERVTGLDSFELLRSLSNLALMEYSNRSPYNAALVYKRIMEIVKPFDLTSKHHPVIISALNYLEEFAVTLKDSRLAIEILNKLCTLVAKLDGENSLASGYLESRIGNLYATLDDMPHALDHIARTNGIFIKELGLNHEVTAQARQWTEGLTNLIKNNQFKQKVLEQKARANNGATPQNRKNVDEKQVQPNPGLANKSVDELLNFIEGSEGADTKQSKNKKKSKGKGGKK</sequence>
<evidence type="ECO:0000259" key="3">
    <source>
        <dbReference type="PROSITE" id="PS51823"/>
    </source>
</evidence>
<dbReference type="InterPro" id="IPR033646">
    <property type="entry name" value="CLU-central"/>
</dbReference>
<accession>A0A1Q3A1T1</accession>
<dbReference type="InterPro" id="IPR025697">
    <property type="entry name" value="CLU_dom"/>
</dbReference>
<protein>
    <recommendedName>
        <fullName evidence="3">Clu domain-containing protein</fullName>
    </recommendedName>
</protein>
<dbReference type="eggNOG" id="KOG1839">
    <property type="taxonomic scope" value="Eukaryota"/>
</dbReference>
<comment type="caution">
    <text evidence="4">The sequence shown here is derived from an EMBL/GenBank/DDBJ whole genome shotgun (WGS) entry which is preliminary data.</text>
</comment>
<dbReference type="OrthoDB" id="1414216at2759"/>